<name>A0A6N2C1G8_SOLCI</name>
<evidence type="ECO:0000313" key="4">
    <source>
        <dbReference type="EMBL" id="TMX00358.1"/>
    </source>
</evidence>
<dbReference type="SUPFAM" id="SSF57756">
    <property type="entry name" value="Retrovirus zinc finger-like domains"/>
    <property type="match status" value="1"/>
</dbReference>
<dbReference type="AlphaFoldDB" id="A0A6N2C1G8"/>
<sequence>MNTRRNAWRGRGEAAAGGNQVPLWGPTAEMEMPVNPTGLTDREVSTVLVQMALDITSQAQAMTAKAKQQENLEEEYKVAMLHTIMGLFRLMIHVQQVEESRKRKHTRAGNRSRQVEKNFSRKSITKIRDKPRFKKGVSDQGESSSSKGCYDRDYEPRVKRNGEVDTPQERTPCQKCGKLHGGERMRGSNACYSCSKSGHMMNNCAYMRGQRKGKEKVQPNGSSEEAPRRQRLFALKSIGVGEDNSGDVSCA</sequence>
<dbReference type="InterPro" id="IPR001878">
    <property type="entry name" value="Znf_CCHC"/>
</dbReference>
<feature type="compositionally biased region" description="Basic residues" evidence="2">
    <location>
        <begin position="123"/>
        <end position="135"/>
    </location>
</feature>
<reference evidence="4" key="1">
    <citation type="submission" date="2019-05" db="EMBL/GenBank/DDBJ databases">
        <title>The de novo reference genome and transcriptome assemblies of the wild tomato species Solanum chilense.</title>
        <authorList>
            <person name="Stam R."/>
            <person name="Nosenko T."/>
            <person name="Hoerger A.C."/>
            <person name="Stephan W."/>
            <person name="Seidel M.A."/>
            <person name="Kuhn J.M.M."/>
            <person name="Haberer G."/>
            <person name="Tellier A."/>
        </authorList>
    </citation>
    <scope>NUCLEOTIDE SEQUENCE</scope>
    <source>
        <tissue evidence="4">Mature leaves</tissue>
    </source>
</reference>
<keyword evidence="1" id="KW-0862">Zinc</keyword>
<keyword evidence="1" id="KW-0863">Zinc-finger</keyword>
<gene>
    <name evidence="4" type="ORF">EJD97_000983</name>
</gene>
<comment type="caution">
    <text evidence="4">The sequence shown here is derived from an EMBL/GenBank/DDBJ whole genome shotgun (WGS) entry which is preliminary data.</text>
</comment>
<dbReference type="GO" id="GO:0008270">
    <property type="term" value="F:zinc ion binding"/>
    <property type="evidence" value="ECO:0007669"/>
    <property type="project" value="UniProtKB-KW"/>
</dbReference>
<feature type="domain" description="CCHC-type" evidence="3">
    <location>
        <begin position="191"/>
        <end position="204"/>
    </location>
</feature>
<feature type="compositionally biased region" description="Basic and acidic residues" evidence="2">
    <location>
        <begin position="149"/>
        <end position="163"/>
    </location>
</feature>
<feature type="region of interest" description="Disordered" evidence="2">
    <location>
        <begin position="100"/>
        <end position="171"/>
    </location>
</feature>
<feature type="region of interest" description="Disordered" evidence="2">
    <location>
        <begin position="1"/>
        <end position="27"/>
    </location>
</feature>
<protein>
    <recommendedName>
        <fullName evidence="3">CCHC-type domain-containing protein</fullName>
    </recommendedName>
</protein>
<evidence type="ECO:0000256" key="2">
    <source>
        <dbReference type="SAM" id="MobiDB-lite"/>
    </source>
</evidence>
<feature type="region of interest" description="Disordered" evidence="2">
    <location>
        <begin position="210"/>
        <end position="229"/>
    </location>
</feature>
<evidence type="ECO:0000259" key="3">
    <source>
        <dbReference type="PROSITE" id="PS50158"/>
    </source>
</evidence>
<keyword evidence="1" id="KW-0479">Metal-binding</keyword>
<dbReference type="InterPro" id="IPR036875">
    <property type="entry name" value="Znf_CCHC_sf"/>
</dbReference>
<organism evidence="4">
    <name type="scientific">Solanum chilense</name>
    <name type="common">Tomato</name>
    <name type="synonym">Lycopersicon chilense</name>
    <dbReference type="NCBI Taxonomy" id="4083"/>
    <lineage>
        <taxon>Eukaryota</taxon>
        <taxon>Viridiplantae</taxon>
        <taxon>Streptophyta</taxon>
        <taxon>Embryophyta</taxon>
        <taxon>Tracheophyta</taxon>
        <taxon>Spermatophyta</taxon>
        <taxon>Magnoliopsida</taxon>
        <taxon>eudicotyledons</taxon>
        <taxon>Gunneridae</taxon>
        <taxon>Pentapetalae</taxon>
        <taxon>asterids</taxon>
        <taxon>lamiids</taxon>
        <taxon>Solanales</taxon>
        <taxon>Solanaceae</taxon>
        <taxon>Solanoideae</taxon>
        <taxon>Solaneae</taxon>
        <taxon>Solanum</taxon>
        <taxon>Solanum subgen. Lycopersicon</taxon>
    </lineage>
</organism>
<evidence type="ECO:0000256" key="1">
    <source>
        <dbReference type="PROSITE-ProRule" id="PRU00047"/>
    </source>
</evidence>
<accession>A0A6N2C1G8</accession>
<dbReference type="EMBL" id="RXGB01001091">
    <property type="protein sequence ID" value="TMX00358.1"/>
    <property type="molecule type" value="Genomic_DNA"/>
</dbReference>
<dbReference type="PROSITE" id="PS50158">
    <property type="entry name" value="ZF_CCHC"/>
    <property type="match status" value="1"/>
</dbReference>
<proteinExistence type="predicted"/>
<dbReference type="GO" id="GO:0003676">
    <property type="term" value="F:nucleic acid binding"/>
    <property type="evidence" value="ECO:0007669"/>
    <property type="project" value="InterPro"/>
</dbReference>